<accession>A0A9Q4ZKR1</accession>
<comment type="caution">
    <text evidence="3">The sequence shown here is derived from an EMBL/GenBank/DDBJ whole genome shotgun (WGS) entry which is preliminary data.</text>
</comment>
<proteinExistence type="predicted"/>
<dbReference type="EMBL" id="WUXR01000002">
    <property type="protein sequence ID" value="MBM4565382.1"/>
    <property type="molecule type" value="Genomic_DNA"/>
</dbReference>
<dbReference type="EMBL" id="WUXR01000012">
    <property type="protein sequence ID" value="MBM4567528.1"/>
    <property type="molecule type" value="Genomic_DNA"/>
</dbReference>
<evidence type="ECO:0000313" key="3">
    <source>
        <dbReference type="EMBL" id="NKT78250.1"/>
    </source>
</evidence>
<gene>
    <name evidence="1" type="ORF">GS441_08035</name>
    <name evidence="2" type="ORF">GS441_19530</name>
    <name evidence="3" type="ORF">GS882_09075</name>
</gene>
<name>A0A9Q4ZKR1_RHOHA</name>
<evidence type="ECO:0000313" key="2">
    <source>
        <dbReference type="EMBL" id="MBM4567528.1"/>
    </source>
</evidence>
<reference evidence="3" key="2">
    <citation type="journal article" date="2020" name="Environ. Microbiol.">
        <title>The novel and transferable erm(51) gene confers Macrolides, Lincosamides, and Streptogramins B (MLSB) resistance to clonal Rhodococcus equi in the environment.</title>
        <authorList>
            <person name="Huber L."/>
            <person name="Giguere S."/>
            <person name="Slovis N.M."/>
            <person name="Alvarez-Narvaez S."/>
            <person name="Hart K.A."/>
            <person name="Greiter M."/>
            <person name="Morris E.R.A."/>
            <person name="Cohen N.D."/>
        </authorList>
    </citation>
    <scope>NUCLEOTIDE SEQUENCE</scope>
    <source>
        <strain evidence="3">Lh_116_1</strain>
    </source>
</reference>
<organism evidence="3 4">
    <name type="scientific">Rhodococcus hoagii</name>
    <name type="common">Corynebacterium equii</name>
    <dbReference type="NCBI Taxonomy" id="43767"/>
    <lineage>
        <taxon>Bacteria</taxon>
        <taxon>Bacillati</taxon>
        <taxon>Actinomycetota</taxon>
        <taxon>Actinomycetes</taxon>
        <taxon>Mycobacteriales</taxon>
        <taxon>Nocardiaceae</taxon>
        <taxon>Prescottella</taxon>
    </lineage>
</organism>
<dbReference type="Proteomes" id="UP000603463">
    <property type="component" value="Unassembled WGS sequence"/>
</dbReference>
<evidence type="ECO:0000313" key="1">
    <source>
        <dbReference type="EMBL" id="MBM4565382.1"/>
    </source>
</evidence>
<dbReference type="AlphaFoldDB" id="A0A9Q4ZKR1"/>
<dbReference type="EMBL" id="WVBC01000030">
    <property type="protein sequence ID" value="NKT78250.1"/>
    <property type="molecule type" value="Genomic_DNA"/>
</dbReference>
<dbReference type="Proteomes" id="UP000808906">
    <property type="component" value="Unassembled WGS sequence"/>
</dbReference>
<dbReference type="RefSeq" id="WP_205914935.1">
    <property type="nucleotide sequence ID" value="NZ_JAJNNF010000020.1"/>
</dbReference>
<protein>
    <submittedName>
        <fullName evidence="3">Uncharacterized protein</fullName>
    </submittedName>
</protein>
<sequence length="127" mass="14120">MPEMNTTHEPAGRIELSDEWAVDPQPPVQVSLFGKPYDIRCDFTGSEVLEFSRLLRKTPKVGDDGKTTDEAVKELWEERFLFILADGDPSQLAADIGEQNTGVADKLINTIYKHAGLLDAEGNFRAL</sequence>
<evidence type="ECO:0000313" key="4">
    <source>
        <dbReference type="Proteomes" id="UP000603463"/>
    </source>
</evidence>
<reference evidence="1" key="1">
    <citation type="submission" date="2019-11" db="EMBL/GenBank/DDBJ databases">
        <title>Spread of Macrolides and rifampicin resistant Rhodococcus equi in clinical isolates in the USA.</title>
        <authorList>
            <person name="Alvarez-Narvaez S."/>
            <person name="Huber L."/>
            <person name="Cohen N.D."/>
            <person name="Slovis N."/>
            <person name="Greiter M."/>
            <person name="Giguere S."/>
            <person name="Hart K."/>
        </authorList>
    </citation>
    <scope>NUCLEOTIDE SEQUENCE</scope>
    <source>
        <strain evidence="1">Lh_17</strain>
    </source>
</reference>